<name>A0ABM7IKW0_9MYCO</name>
<reference evidence="2 3" key="1">
    <citation type="journal article" date="2019" name="Emerg. Microbes Infect.">
        <title>Comprehensive subspecies identification of 175 nontuberculous mycobacteria species based on 7547 genomic profiles.</title>
        <authorList>
            <person name="Matsumoto Y."/>
            <person name="Kinjo T."/>
            <person name="Motooka D."/>
            <person name="Nabeya D."/>
            <person name="Jung N."/>
            <person name="Uechi K."/>
            <person name="Horii T."/>
            <person name="Iida T."/>
            <person name="Fujita J."/>
            <person name="Nakamura S."/>
        </authorList>
    </citation>
    <scope>NUCLEOTIDE SEQUENCE [LARGE SCALE GENOMIC DNA]</scope>
    <source>
        <strain evidence="2 3">JCM 15296</strain>
    </source>
</reference>
<feature type="compositionally biased region" description="Polar residues" evidence="1">
    <location>
        <begin position="98"/>
        <end position="114"/>
    </location>
</feature>
<evidence type="ECO:0000313" key="3">
    <source>
        <dbReference type="Proteomes" id="UP000465609"/>
    </source>
</evidence>
<sequence length="128" mass="13947">MISLTSEADVAWELVESIGSRLTPAELNNAYVNLGISEFGGVIESLIAIVEREQLTVPDALMEKLDAWRALHHPDGPISERLVRQLEGCRRIGRPGTASEQTSRIEPCTDSTVGQRRPGVGIPSREGN</sequence>
<keyword evidence="3" id="KW-1185">Reference proteome</keyword>
<organism evidence="2 3">
    <name type="scientific">Mycolicibacterium aubagnense</name>
    <dbReference type="NCBI Taxonomy" id="319707"/>
    <lineage>
        <taxon>Bacteria</taxon>
        <taxon>Bacillati</taxon>
        <taxon>Actinomycetota</taxon>
        <taxon>Actinomycetes</taxon>
        <taxon>Mycobacteriales</taxon>
        <taxon>Mycobacteriaceae</taxon>
        <taxon>Mycolicibacterium</taxon>
    </lineage>
</organism>
<accession>A0ABM7IKW0</accession>
<dbReference type="RefSeq" id="WP_138229842.1">
    <property type="nucleotide sequence ID" value="NZ_AP022577.1"/>
</dbReference>
<evidence type="ECO:0000313" key="2">
    <source>
        <dbReference type="EMBL" id="BBX87437.1"/>
    </source>
</evidence>
<evidence type="ECO:0000256" key="1">
    <source>
        <dbReference type="SAM" id="MobiDB-lite"/>
    </source>
</evidence>
<proteinExistence type="predicted"/>
<protein>
    <submittedName>
        <fullName evidence="2">Uncharacterized protein</fullName>
    </submittedName>
</protein>
<feature type="region of interest" description="Disordered" evidence="1">
    <location>
        <begin position="92"/>
        <end position="128"/>
    </location>
</feature>
<dbReference type="Proteomes" id="UP000465609">
    <property type="component" value="Chromosome"/>
</dbReference>
<gene>
    <name evidence="2" type="ORF">MAUB_53100</name>
</gene>
<dbReference type="EMBL" id="AP022577">
    <property type="protein sequence ID" value="BBX87437.1"/>
    <property type="molecule type" value="Genomic_DNA"/>
</dbReference>